<dbReference type="Pfam" id="PF13449">
    <property type="entry name" value="Phytase-like"/>
    <property type="match status" value="1"/>
</dbReference>
<organism evidence="4 5">
    <name type="scientific">Sphingomonas abietis</name>
    <dbReference type="NCBI Taxonomy" id="3012344"/>
    <lineage>
        <taxon>Bacteria</taxon>
        <taxon>Pseudomonadati</taxon>
        <taxon>Pseudomonadota</taxon>
        <taxon>Alphaproteobacteria</taxon>
        <taxon>Sphingomonadales</taxon>
        <taxon>Sphingomonadaceae</taxon>
        <taxon>Sphingomonas</taxon>
    </lineage>
</organism>
<dbReference type="PIRSF" id="PIRSF031900">
    <property type="entry name" value="UCP031900"/>
    <property type="match status" value="1"/>
</dbReference>
<evidence type="ECO:0000256" key="2">
    <source>
        <dbReference type="SAM" id="SignalP"/>
    </source>
</evidence>
<evidence type="ECO:0000313" key="4">
    <source>
        <dbReference type="EMBL" id="WBO22405.1"/>
    </source>
</evidence>
<dbReference type="SUPFAM" id="SSF63829">
    <property type="entry name" value="Calcium-dependent phosphotriesterase"/>
    <property type="match status" value="1"/>
</dbReference>
<reference evidence="4 5" key="1">
    <citation type="submission" date="2022-12" db="EMBL/GenBank/DDBJ databases">
        <title>Sphingomonas abieness sp. nov., an endophytic bacterium isolated from Abies koreana.</title>
        <authorList>
            <person name="Jiang L."/>
            <person name="Lee J."/>
        </authorList>
    </citation>
    <scope>NUCLEOTIDE SEQUENCE [LARGE SCALE GENOMIC DNA]</scope>
    <source>
        <strain evidence="5">PAMB 00755</strain>
    </source>
</reference>
<evidence type="ECO:0000259" key="3">
    <source>
        <dbReference type="Pfam" id="PF13449"/>
    </source>
</evidence>
<proteinExistence type="predicted"/>
<keyword evidence="2" id="KW-0732">Signal</keyword>
<evidence type="ECO:0000313" key="5">
    <source>
        <dbReference type="Proteomes" id="UP001210865"/>
    </source>
</evidence>
<dbReference type="RefSeq" id="WP_270077050.1">
    <property type="nucleotide sequence ID" value="NZ_CP115174.1"/>
</dbReference>
<feature type="domain" description="Phytase-like" evidence="3">
    <location>
        <begin position="61"/>
        <end position="303"/>
    </location>
</feature>
<dbReference type="InterPro" id="IPR014567">
    <property type="entry name" value="UCP031900"/>
</dbReference>
<dbReference type="InterPro" id="IPR027372">
    <property type="entry name" value="Phytase-like_dom"/>
</dbReference>
<dbReference type="Proteomes" id="UP001210865">
    <property type="component" value="Chromosome"/>
</dbReference>
<feature type="region of interest" description="Disordered" evidence="1">
    <location>
        <begin position="97"/>
        <end position="125"/>
    </location>
</feature>
<sequence length="320" mass="34143">MSRLAFLAALVAVAPLPFVVRSAPQGVVATPVPLSPGDPGRTHVGQLRYLGGWVLKGSDRRFGGISSMTIEDGHFTMLSDGGVVTRFRFDGSGPVSDYRMSELPDGPGDKSRKVDRDSESSTYDPVSGHVWAGFETTNQIWRYTRGFATADGHVAPKLMADWPGNLGAEAMVRLHDGRFLVFAETKTCKDGSHVALLFAGDPVEHPDAQGFCYKGPPNFAPTDAAELPDGRVIVLHRRFGVTAGFAAAVTVIDPKAIVPGGAPIEGKLLATIAPPLTVDNMEALAIVPGPNGPVLWIASDDNYFFLERTLLMAFALPKGF</sequence>
<accession>A0ABY7NLI4</accession>
<name>A0ABY7NLI4_9SPHN</name>
<dbReference type="EMBL" id="CP115174">
    <property type="protein sequence ID" value="WBO22405.1"/>
    <property type="molecule type" value="Genomic_DNA"/>
</dbReference>
<protein>
    <submittedName>
        <fullName evidence="4">Esterase-like activity of phytase family protein</fullName>
    </submittedName>
</protein>
<evidence type="ECO:0000256" key="1">
    <source>
        <dbReference type="SAM" id="MobiDB-lite"/>
    </source>
</evidence>
<keyword evidence="5" id="KW-1185">Reference proteome</keyword>
<feature type="chain" id="PRO_5047312934" evidence="2">
    <location>
        <begin position="23"/>
        <end position="320"/>
    </location>
</feature>
<feature type="signal peptide" evidence="2">
    <location>
        <begin position="1"/>
        <end position="22"/>
    </location>
</feature>
<gene>
    <name evidence="4" type="ORF">PBT88_20070</name>
</gene>
<feature type="compositionally biased region" description="Basic and acidic residues" evidence="1">
    <location>
        <begin position="99"/>
        <end position="119"/>
    </location>
</feature>